<accession>A0A0C2JDK6</accession>
<dbReference type="Proteomes" id="UP000031672">
    <property type="component" value="Unassembled WGS sequence"/>
</dbReference>
<comment type="caution">
    <text evidence="1">The sequence shown here is derived from an EMBL/GenBank/DDBJ whole genome shotgun (WGS) entry which is preliminary data.</text>
</comment>
<dbReference type="RefSeq" id="WP_040991947.1">
    <property type="nucleotide sequence ID" value="NZ_JTKH01000024.1"/>
</dbReference>
<evidence type="ECO:0008006" key="3">
    <source>
        <dbReference type="Google" id="ProtNLM"/>
    </source>
</evidence>
<gene>
    <name evidence="1" type="ORF">OJ16_14380</name>
</gene>
<dbReference type="PROSITE" id="PS51257">
    <property type="entry name" value="PROKAR_LIPOPROTEIN"/>
    <property type="match status" value="1"/>
</dbReference>
<dbReference type="AlphaFoldDB" id="A0A0C2JDK6"/>
<proteinExistence type="predicted"/>
<accession>A0A0C2KAY4</accession>
<evidence type="ECO:0000313" key="2">
    <source>
        <dbReference type="Proteomes" id="UP000031672"/>
    </source>
</evidence>
<evidence type="ECO:0000313" key="1">
    <source>
        <dbReference type="EMBL" id="KII76014.1"/>
    </source>
</evidence>
<dbReference type="STRING" id="1461322.OJ16_14380"/>
<protein>
    <recommendedName>
        <fullName evidence="3">Lipoprotein</fullName>
    </recommendedName>
</protein>
<dbReference type="EMBL" id="JTKH01000024">
    <property type="protein sequence ID" value="KII76014.1"/>
    <property type="molecule type" value="Genomic_DNA"/>
</dbReference>
<sequence>MIRTSVFIVWIFLTLGCTPLAQENTSISVDIHPVRYEMSLMLDRSSKAAAELEWQEFKREHQQSLLTQGLTFSYANAAGKKTAERWRNRLMADGAEQDNVSLKQAYDLGPFDLRVELLTYKSVTPLCQPKRITNYHQAPIGCAVNGNLWQAMAEPQDALSQSKQPQD</sequence>
<dbReference type="OrthoDB" id="6402397at2"/>
<name>A0A0C2JDK6_9VIBR</name>
<reference evidence="1 2" key="1">
    <citation type="submission" date="2014-11" db="EMBL/GenBank/DDBJ databases">
        <title>Draft Genome Sequence of Vibrio piscirenalis strains CECT 8603T and CECT 8604, two marine Gammaproteobacterium isolated from cultured gilthead sea bream (Sparus aurata).</title>
        <authorList>
            <person name="Arahal D.R."/>
            <person name="Rodrigo-Torres L."/>
            <person name="Lucena T."/>
            <person name="Pujalte M.J."/>
        </authorList>
    </citation>
    <scope>NUCLEOTIDE SEQUENCE [LARGE SCALE GENOMIC DNA]</scope>
    <source>
        <strain evidence="1 2">DCR 1-4-2</strain>
    </source>
</reference>
<keyword evidence="2" id="KW-1185">Reference proteome</keyword>
<organism evidence="1 2">
    <name type="scientific">Vibrio renipiscarius</name>
    <dbReference type="NCBI Taxonomy" id="1461322"/>
    <lineage>
        <taxon>Bacteria</taxon>
        <taxon>Pseudomonadati</taxon>
        <taxon>Pseudomonadota</taxon>
        <taxon>Gammaproteobacteria</taxon>
        <taxon>Vibrionales</taxon>
        <taxon>Vibrionaceae</taxon>
        <taxon>Vibrio</taxon>
    </lineage>
</organism>